<evidence type="ECO:0000256" key="7">
    <source>
        <dbReference type="ARBA" id="ARBA00023136"/>
    </source>
</evidence>
<dbReference type="SUPFAM" id="SSF52540">
    <property type="entry name" value="P-loop containing nucleoside triphosphate hydrolases"/>
    <property type="match status" value="1"/>
</dbReference>
<evidence type="ECO:0000259" key="9">
    <source>
        <dbReference type="PROSITE" id="PS50893"/>
    </source>
</evidence>
<dbReference type="Gene3D" id="3.40.50.300">
    <property type="entry name" value="P-loop containing nucleotide triphosphate hydrolases"/>
    <property type="match status" value="1"/>
</dbReference>
<organism evidence="10 11">
    <name type="scientific">Acidithiobacillus caldus</name>
    <dbReference type="NCBI Taxonomy" id="33059"/>
    <lineage>
        <taxon>Bacteria</taxon>
        <taxon>Pseudomonadati</taxon>
        <taxon>Pseudomonadota</taxon>
        <taxon>Acidithiobacillia</taxon>
        <taxon>Acidithiobacillales</taxon>
        <taxon>Acidithiobacillaceae</taxon>
        <taxon>Acidithiobacillus</taxon>
    </lineage>
</organism>
<dbReference type="InterPro" id="IPR003593">
    <property type="entry name" value="AAA+_ATPase"/>
</dbReference>
<dbReference type="InterPro" id="IPR015854">
    <property type="entry name" value="ABC_transpr_LolD-like"/>
</dbReference>
<dbReference type="InterPro" id="IPR017911">
    <property type="entry name" value="MacB-like_ATP-bd"/>
</dbReference>
<keyword evidence="6" id="KW-1278">Translocase</keyword>
<dbReference type="PANTHER" id="PTHR24220:SF689">
    <property type="entry name" value="LIPOPROTEIN-RELEASING SYSTEM ATP-BINDING PROTEIN LOLD"/>
    <property type="match status" value="1"/>
</dbReference>
<dbReference type="FunFam" id="3.40.50.300:FF:000230">
    <property type="entry name" value="Lipoprotein-releasing system ATP-binding protein LolD"/>
    <property type="match status" value="1"/>
</dbReference>
<keyword evidence="3" id="KW-1003">Cell membrane</keyword>
<comment type="caution">
    <text evidence="10">The sequence shown here is derived from an EMBL/GenBank/DDBJ whole genome shotgun (WGS) entry which is preliminary data.</text>
</comment>
<gene>
    <name evidence="10" type="ORF">BAE27_04195</name>
</gene>
<keyword evidence="7" id="KW-0472">Membrane</keyword>
<dbReference type="RefSeq" id="WP_070118430.1">
    <property type="nucleotide sequence ID" value="NZ_LZYE01000085.1"/>
</dbReference>
<evidence type="ECO:0000256" key="5">
    <source>
        <dbReference type="ARBA" id="ARBA00022840"/>
    </source>
</evidence>
<dbReference type="GO" id="GO:0016887">
    <property type="term" value="F:ATP hydrolysis activity"/>
    <property type="evidence" value="ECO:0007669"/>
    <property type="project" value="InterPro"/>
</dbReference>
<dbReference type="AlphaFoldDB" id="A0A1E7YPA6"/>
<evidence type="ECO:0000256" key="4">
    <source>
        <dbReference type="ARBA" id="ARBA00022741"/>
    </source>
</evidence>
<dbReference type="Pfam" id="PF00005">
    <property type="entry name" value="ABC_tran"/>
    <property type="match status" value="1"/>
</dbReference>
<keyword evidence="2" id="KW-0813">Transport</keyword>
<reference evidence="10 11" key="1">
    <citation type="submission" date="2016-06" db="EMBL/GenBank/DDBJ databases">
        <title>Gene turnover analysis identifies the evolutionary adaptation of the extremophile Acidithiobacillus caldus.</title>
        <authorList>
            <person name="Zhang X."/>
        </authorList>
    </citation>
    <scope>NUCLEOTIDE SEQUENCE [LARGE SCALE GENOMIC DNA]</scope>
    <source>
        <strain evidence="10 11">DX</strain>
    </source>
</reference>
<name>A0A1E7YPA6_9PROT</name>
<evidence type="ECO:0000256" key="1">
    <source>
        <dbReference type="ARBA" id="ARBA00005417"/>
    </source>
</evidence>
<dbReference type="Proteomes" id="UP000175616">
    <property type="component" value="Unassembled WGS sequence"/>
</dbReference>
<dbReference type="SMART" id="SM00382">
    <property type="entry name" value="AAA"/>
    <property type="match status" value="1"/>
</dbReference>
<dbReference type="PANTHER" id="PTHR24220">
    <property type="entry name" value="IMPORT ATP-BINDING PROTEIN"/>
    <property type="match status" value="1"/>
</dbReference>
<keyword evidence="4" id="KW-0547">Nucleotide-binding</keyword>
<dbReference type="GO" id="GO:0089705">
    <property type="term" value="P:protein localization to outer membrane"/>
    <property type="evidence" value="ECO:0007669"/>
    <property type="project" value="TreeGrafter"/>
</dbReference>
<evidence type="ECO:0000313" key="11">
    <source>
        <dbReference type="Proteomes" id="UP000175616"/>
    </source>
</evidence>
<dbReference type="CDD" id="cd03255">
    <property type="entry name" value="ABC_MJ0796_LolCDE_FtsE"/>
    <property type="match status" value="1"/>
</dbReference>
<protein>
    <submittedName>
        <fullName evidence="10">Lipoprotein ABC transporter ATP-binding protein</fullName>
    </submittedName>
</protein>
<dbReference type="EMBL" id="LZYE01000085">
    <property type="protein sequence ID" value="OFC37347.1"/>
    <property type="molecule type" value="Genomic_DNA"/>
</dbReference>
<dbReference type="GO" id="GO:0005524">
    <property type="term" value="F:ATP binding"/>
    <property type="evidence" value="ECO:0007669"/>
    <property type="project" value="UniProtKB-KW"/>
</dbReference>
<dbReference type="PROSITE" id="PS00211">
    <property type="entry name" value="ABC_TRANSPORTER_1"/>
    <property type="match status" value="1"/>
</dbReference>
<evidence type="ECO:0000256" key="8">
    <source>
        <dbReference type="SAM" id="MobiDB-lite"/>
    </source>
</evidence>
<dbReference type="InterPro" id="IPR017871">
    <property type="entry name" value="ABC_transporter-like_CS"/>
</dbReference>
<feature type="domain" description="ABC transporter" evidence="9">
    <location>
        <begin position="7"/>
        <end position="246"/>
    </location>
</feature>
<dbReference type="InterPro" id="IPR027417">
    <property type="entry name" value="P-loop_NTPase"/>
</dbReference>
<accession>A0A1E7YPA6</accession>
<feature type="region of interest" description="Disordered" evidence="8">
    <location>
        <begin position="229"/>
        <end position="250"/>
    </location>
</feature>
<evidence type="ECO:0000256" key="2">
    <source>
        <dbReference type="ARBA" id="ARBA00022448"/>
    </source>
</evidence>
<evidence type="ECO:0000256" key="6">
    <source>
        <dbReference type="ARBA" id="ARBA00022967"/>
    </source>
</evidence>
<evidence type="ECO:0000256" key="3">
    <source>
        <dbReference type="ARBA" id="ARBA00022475"/>
    </source>
</evidence>
<dbReference type="GO" id="GO:0022857">
    <property type="term" value="F:transmembrane transporter activity"/>
    <property type="evidence" value="ECO:0007669"/>
    <property type="project" value="TreeGrafter"/>
</dbReference>
<dbReference type="PROSITE" id="PS50893">
    <property type="entry name" value="ABC_TRANSPORTER_2"/>
    <property type="match status" value="1"/>
</dbReference>
<dbReference type="GO" id="GO:0044874">
    <property type="term" value="P:lipoprotein localization to outer membrane"/>
    <property type="evidence" value="ECO:0007669"/>
    <property type="project" value="TreeGrafter"/>
</dbReference>
<sequence>MSEAPVLAVEHLRHGYTLGRSRLEVLRDIELRVTAGERLAIVGASGQGKSTLMHVMGSLERPTAGRVRILGEDVYALSEAKRSALRNRYIGFVYQLHRLLPEFTALENVLMPLLVRRERRRRVEPWARELLERVGLAERLQHKPGMLSGGERQRVALARALVNRPALLLADEPTGNLDSASAERVHRLMLELNAELGTALVVVTHEPALAARMERVLYLRDGRLEGGAGDGDAPAARAPVAPEAGNQGVG</sequence>
<dbReference type="InterPro" id="IPR003439">
    <property type="entry name" value="ABC_transporter-like_ATP-bd"/>
</dbReference>
<comment type="similarity">
    <text evidence="1">Belongs to the ABC transporter superfamily.</text>
</comment>
<feature type="compositionally biased region" description="Low complexity" evidence="8">
    <location>
        <begin position="231"/>
        <end position="250"/>
    </location>
</feature>
<dbReference type="GO" id="GO:0005886">
    <property type="term" value="C:plasma membrane"/>
    <property type="evidence" value="ECO:0007669"/>
    <property type="project" value="TreeGrafter"/>
</dbReference>
<proteinExistence type="inferred from homology"/>
<evidence type="ECO:0000313" key="10">
    <source>
        <dbReference type="EMBL" id="OFC37347.1"/>
    </source>
</evidence>
<keyword evidence="5 10" id="KW-0067">ATP-binding</keyword>
<keyword evidence="10" id="KW-0449">Lipoprotein</keyword>